<evidence type="ECO:0000313" key="2">
    <source>
        <dbReference type="Proteomes" id="UP000501747"/>
    </source>
</evidence>
<name>A0A6G8APZ2_9ENTE</name>
<reference evidence="1 2" key="1">
    <citation type="submission" date="2020-03" db="EMBL/GenBank/DDBJ databases">
        <title>Vagococcus sp. nov., isolated from beetles.</title>
        <authorList>
            <person name="Hyun D.-W."/>
            <person name="Bae J.-W."/>
        </authorList>
    </citation>
    <scope>NUCLEOTIDE SEQUENCE [LARGE SCALE GENOMIC DNA]</scope>
    <source>
        <strain evidence="1 2">HDW17B</strain>
    </source>
</reference>
<dbReference type="EMBL" id="CP049887">
    <property type="protein sequence ID" value="QIL47057.1"/>
    <property type="molecule type" value="Genomic_DNA"/>
</dbReference>
<dbReference type="AlphaFoldDB" id="A0A6G8APZ2"/>
<accession>A0A6G8APZ2</accession>
<dbReference type="Proteomes" id="UP000501747">
    <property type="component" value="Chromosome"/>
</dbReference>
<keyword evidence="2" id="KW-1185">Reference proteome</keyword>
<organism evidence="1 2">
    <name type="scientific">Vagococcus hydrophili</name>
    <dbReference type="NCBI Taxonomy" id="2714947"/>
    <lineage>
        <taxon>Bacteria</taxon>
        <taxon>Bacillati</taxon>
        <taxon>Bacillota</taxon>
        <taxon>Bacilli</taxon>
        <taxon>Lactobacillales</taxon>
        <taxon>Enterococcaceae</taxon>
        <taxon>Vagococcus</taxon>
    </lineage>
</organism>
<evidence type="ECO:0000313" key="1">
    <source>
        <dbReference type="EMBL" id="QIL47057.1"/>
    </source>
</evidence>
<sequence>MSKMYELIFMKTETDEEILYHTPQAGFFIGLRSENEGYFTQEFTEEQINQYFPNHWPFVKEIKIDEKLGFGDRNLVVMSDDRAKYKIYLKNIVKGSFLPTESTIETLTLKTEDVKSIWKAIFEKKEWVGCDNFGILKVEDVRRIVRVEADV</sequence>
<proteinExistence type="predicted"/>
<dbReference type="RefSeq" id="WP_166033169.1">
    <property type="nucleotide sequence ID" value="NZ_CP049887.1"/>
</dbReference>
<gene>
    <name evidence="1" type="ORF">G7082_00190</name>
</gene>
<protein>
    <submittedName>
        <fullName evidence="1">Uncharacterized protein</fullName>
    </submittedName>
</protein>
<dbReference type="KEGG" id="vhy:G7082_00190"/>